<reference evidence="2 3" key="1">
    <citation type="submission" date="2018-06" db="EMBL/GenBank/DDBJ databases">
        <title>Genomic Encyclopedia of Type Strains, Phase IV (KMG-IV): sequencing the most valuable type-strain genomes for metagenomic binning, comparative biology and taxonomic classification.</title>
        <authorList>
            <person name="Goeker M."/>
        </authorList>
    </citation>
    <scope>NUCLEOTIDE SEQUENCE [LARGE SCALE GENOMIC DNA]</scope>
    <source>
        <strain evidence="2 3">DSM 15140</strain>
    </source>
</reference>
<dbReference type="AlphaFoldDB" id="A0A366EDS7"/>
<keyword evidence="1" id="KW-0472">Membrane</keyword>
<organism evidence="2 3">
    <name type="scientific">Paraliobacillus ryukyuensis</name>
    <dbReference type="NCBI Taxonomy" id="200904"/>
    <lineage>
        <taxon>Bacteria</taxon>
        <taxon>Bacillati</taxon>
        <taxon>Bacillota</taxon>
        <taxon>Bacilli</taxon>
        <taxon>Bacillales</taxon>
        <taxon>Bacillaceae</taxon>
        <taxon>Paraliobacillus</taxon>
    </lineage>
</organism>
<keyword evidence="1" id="KW-1133">Transmembrane helix</keyword>
<proteinExistence type="predicted"/>
<keyword evidence="1" id="KW-0812">Transmembrane</keyword>
<gene>
    <name evidence="2" type="ORF">DES48_102231</name>
</gene>
<evidence type="ECO:0000313" key="2">
    <source>
        <dbReference type="EMBL" id="RBP00468.1"/>
    </source>
</evidence>
<dbReference type="RefSeq" id="WP_113867202.1">
    <property type="nucleotide sequence ID" value="NZ_BAABQN010000002.1"/>
</dbReference>
<accession>A0A366EDS7</accession>
<dbReference type="Proteomes" id="UP000252254">
    <property type="component" value="Unassembled WGS sequence"/>
</dbReference>
<keyword evidence="3" id="KW-1185">Reference proteome</keyword>
<feature type="transmembrane region" description="Helical" evidence="1">
    <location>
        <begin position="58"/>
        <end position="84"/>
    </location>
</feature>
<name>A0A366EDS7_9BACI</name>
<evidence type="ECO:0000256" key="1">
    <source>
        <dbReference type="SAM" id="Phobius"/>
    </source>
</evidence>
<protein>
    <submittedName>
        <fullName evidence="2">Lia operon protein LiaI</fullName>
    </submittedName>
</protein>
<comment type="caution">
    <text evidence="2">The sequence shown here is derived from an EMBL/GenBank/DDBJ whole genome shotgun (WGS) entry which is preliminary data.</text>
</comment>
<sequence>MKTFLFLFVGVIASIVLLATLGPLILLGISIAIAYYALKKFILSDSTGGKVGWALVGITALVIALSNTAAFVGALAFVMLYYIYKSWKQDKTKTQEDEWVME</sequence>
<dbReference type="STRING" id="200904.GCA_900168775_00504"/>
<dbReference type="EMBL" id="QNRI01000002">
    <property type="protein sequence ID" value="RBP00468.1"/>
    <property type="molecule type" value="Genomic_DNA"/>
</dbReference>
<dbReference type="OrthoDB" id="2971941at2"/>
<evidence type="ECO:0000313" key="3">
    <source>
        <dbReference type="Proteomes" id="UP000252254"/>
    </source>
</evidence>
<feature type="transmembrane region" description="Helical" evidence="1">
    <location>
        <begin position="5"/>
        <end position="38"/>
    </location>
</feature>